<feature type="region of interest" description="Disordered" evidence="1">
    <location>
        <begin position="160"/>
        <end position="187"/>
    </location>
</feature>
<dbReference type="PANTHER" id="PTHR42815:SF2">
    <property type="entry name" value="FAD-BINDING, PUTATIVE (AFU_ORTHOLOGUE AFUA_6G07600)-RELATED"/>
    <property type="match status" value="1"/>
</dbReference>
<evidence type="ECO:0000313" key="4">
    <source>
        <dbReference type="Proteomes" id="UP001060336"/>
    </source>
</evidence>
<dbReference type="EMBL" id="CP102480">
    <property type="protein sequence ID" value="UUX51094.1"/>
    <property type="molecule type" value="Genomic_DNA"/>
</dbReference>
<sequence length="211" mass="24248">MNVFEDRAFFHEGMREWQDRFDGRPTAEAIERNRKHYAFWDDEIAFIERAPFFFIASTFEDYVDCNIKSGDPGFIKIVGPNILEYPEYDGNSMYRTVGNITKNPNVGLLFVAFDGKSRRIRVNGKAEVLTDREALDRHYGAKMVVRIECEIYPNCPRYTPNLADQEPSPHVPREGDGTPPPPEWKTRDYIRSILPAGDPHAGIVNEETSSK</sequence>
<gene>
    <name evidence="3" type="ORF">NUH88_05245</name>
</gene>
<dbReference type="KEGG" id="naci:NUH88_05245"/>
<protein>
    <submittedName>
        <fullName evidence="3">Pyridoxamine 5'-phosphate oxidase family protein</fullName>
    </submittedName>
</protein>
<evidence type="ECO:0000256" key="1">
    <source>
        <dbReference type="SAM" id="MobiDB-lite"/>
    </source>
</evidence>
<reference evidence="3" key="1">
    <citation type="submission" date="2022-08" db="EMBL/GenBank/DDBJ databases">
        <title>Nisaea acidiphila sp. nov., isolated from a marine algal debris and emended description of the genus Nisaea Urios et al. 2008.</title>
        <authorList>
            <person name="Kwon K."/>
        </authorList>
    </citation>
    <scope>NUCLEOTIDE SEQUENCE</scope>
    <source>
        <strain evidence="3">MEBiC11861</strain>
    </source>
</reference>
<dbReference type="SUPFAM" id="SSF50475">
    <property type="entry name" value="FMN-binding split barrel"/>
    <property type="match status" value="1"/>
</dbReference>
<feature type="domain" description="Pyridoxamine 5'-phosphate oxidase N-terminal" evidence="2">
    <location>
        <begin position="45"/>
        <end position="141"/>
    </location>
</feature>
<dbReference type="Gene3D" id="2.30.110.10">
    <property type="entry name" value="Electron Transport, Fmn-binding Protein, Chain A"/>
    <property type="match status" value="1"/>
</dbReference>
<dbReference type="AlphaFoldDB" id="A0A9J7AVF0"/>
<dbReference type="Proteomes" id="UP001060336">
    <property type="component" value="Chromosome"/>
</dbReference>
<accession>A0A9J7AVF0</accession>
<dbReference type="Pfam" id="PF01243">
    <property type="entry name" value="PNPOx_N"/>
    <property type="match status" value="1"/>
</dbReference>
<keyword evidence="4" id="KW-1185">Reference proteome</keyword>
<dbReference type="InterPro" id="IPR011576">
    <property type="entry name" value="Pyridox_Oxase_N"/>
</dbReference>
<proteinExistence type="predicted"/>
<dbReference type="InterPro" id="IPR012349">
    <property type="entry name" value="Split_barrel_FMN-bd"/>
</dbReference>
<dbReference type="RefSeq" id="WP_257770385.1">
    <property type="nucleotide sequence ID" value="NZ_CP102480.1"/>
</dbReference>
<name>A0A9J7AVF0_9PROT</name>
<evidence type="ECO:0000259" key="2">
    <source>
        <dbReference type="Pfam" id="PF01243"/>
    </source>
</evidence>
<evidence type="ECO:0000313" key="3">
    <source>
        <dbReference type="EMBL" id="UUX51094.1"/>
    </source>
</evidence>
<dbReference type="PANTHER" id="PTHR42815">
    <property type="entry name" value="FAD-BINDING, PUTATIVE (AFU_ORTHOLOGUE AFUA_6G07600)-RELATED"/>
    <property type="match status" value="1"/>
</dbReference>
<organism evidence="3 4">
    <name type="scientific">Nisaea acidiphila</name>
    <dbReference type="NCBI Taxonomy" id="1862145"/>
    <lineage>
        <taxon>Bacteria</taxon>
        <taxon>Pseudomonadati</taxon>
        <taxon>Pseudomonadota</taxon>
        <taxon>Alphaproteobacteria</taxon>
        <taxon>Rhodospirillales</taxon>
        <taxon>Thalassobaculaceae</taxon>
        <taxon>Nisaea</taxon>
    </lineage>
</organism>